<feature type="domain" description="Peptidase C45 hydrolase" evidence="1">
    <location>
        <begin position="137"/>
        <end position="357"/>
    </location>
</feature>
<protein>
    <recommendedName>
        <fullName evidence="1">Peptidase C45 hydrolase domain-containing protein</fullName>
    </recommendedName>
</protein>
<dbReference type="InterPro" id="IPR047794">
    <property type="entry name" value="C45_proenzyme-like"/>
</dbReference>
<dbReference type="InterPro" id="IPR005079">
    <property type="entry name" value="Peptidase_C45_hydrolase"/>
</dbReference>
<dbReference type="InterPro" id="IPR047801">
    <property type="entry name" value="Peptidase_C45"/>
</dbReference>
<dbReference type="PANTHER" id="PTHR34180:SF1">
    <property type="entry name" value="BETA-ALANYL-DOPAMINE_CARCININE HYDROLASE"/>
    <property type="match status" value="1"/>
</dbReference>
<dbReference type="NCBIfam" id="NF040521">
    <property type="entry name" value="C45_proenzyme"/>
    <property type="match status" value="1"/>
</dbReference>
<dbReference type="Pfam" id="PF03417">
    <property type="entry name" value="AAT"/>
    <property type="match status" value="1"/>
</dbReference>
<dbReference type="AlphaFoldDB" id="A0A895XWR3"/>
<name>A0A895XWR3_9ACTN</name>
<evidence type="ECO:0000259" key="1">
    <source>
        <dbReference type="Pfam" id="PF03417"/>
    </source>
</evidence>
<dbReference type="PANTHER" id="PTHR34180">
    <property type="entry name" value="PEPTIDASE C45"/>
    <property type="match status" value="1"/>
</dbReference>
<dbReference type="Gene3D" id="3.60.60.10">
    <property type="entry name" value="Penicillin V Acylase, Chain A"/>
    <property type="match status" value="1"/>
</dbReference>
<dbReference type="RefSeq" id="WP_213172671.1">
    <property type="nucleotide sequence ID" value="NZ_CP070496.1"/>
</dbReference>
<dbReference type="Proteomes" id="UP000662939">
    <property type="component" value="Chromosome"/>
</dbReference>
<evidence type="ECO:0000313" key="3">
    <source>
        <dbReference type="Proteomes" id="UP000662939"/>
    </source>
</evidence>
<keyword evidence="3" id="KW-1185">Reference proteome</keyword>
<gene>
    <name evidence="2" type="ORF">JQS30_07125</name>
</gene>
<reference evidence="2" key="1">
    <citation type="submission" date="2021-02" db="EMBL/GenBank/DDBJ databases">
        <title>Natronoglycomyces albus gen. nov., sp. nov, a haloalkaliphilic actinobacterium from a soda solonchak soil.</title>
        <authorList>
            <person name="Sorokin D.Y."/>
            <person name="Khijniak T.V."/>
            <person name="Zakharycheva A.P."/>
            <person name="Boueva O.V."/>
            <person name="Ariskina E.V."/>
            <person name="Hahnke R.L."/>
            <person name="Bunk B."/>
            <person name="Sproer C."/>
            <person name="Schumann P."/>
            <person name="Evtushenko L.I."/>
            <person name="Kublanov I.V."/>
        </authorList>
    </citation>
    <scope>NUCLEOTIDE SEQUENCE</scope>
    <source>
        <strain evidence="2">DSM 106290</strain>
    </source>
</reference>
<proteinExistence type="predicted"/>
<organism evidence="2 3">
    <name type="scientific">Natronoglycomyces albus</name>
    <dbReference type="NCBI Taxonomy" id="2811108"/>
    <lineage>
        <taxon>Bacteria</taxon>
        <taxon>Bacillati</taxon>
        <taxon>Actinomycetota</taxon>
        <taxon>Actinomycetes</taxon>
        <taxon>Glycomycetales</taxon>
        <taxon>Glycomycetaceae</taxon>
        <taxon>Natronoglycomyces</taxon>
    </lineage>
</organism>
<sequence>MTSLPLLNLDGSPYRQGLQHGERLAEEIAANIALYRNRMITAGLTEAQLTERAQVFLRRFTHYDASYRASMDGIAAGSKQSILDITLVNARYELLYSAWSEFGHPAVQYMKSHQPDLGECTSFGGAATTFSDVDVRIGQNWDWFLGAHCALLRWRKDNLTVLGFTEAGIVGPKLGMNSAGIGLGLNGLGCSADSWQEESVPVHLRTWRILRSTKPGEAIGHATTPRPTVSSNFFIGSTDGTVATVEASPRGCRVIYQDGTTPLVHANHFLHPEGLGVDQSWLKDTAGSTFHRQKRLQALLEETSPVTLEKLQASLRDHDGEALSVCRHPEQALPEEFRTHTAFSAILDLSAGRFHYTYGPPCESQYQILEV</sequence>
<dbReference type="KEGG" id="nav:JQS30_07125"/>
<accession>A0A895XWR3</accession>
<dbReference type="Gene3D" id="1.10.10.2120">
    <property type="match status" value="1"/>
</dbReference>
<evidence type="ECO:0000313" key="2">
    <source>
        <dbReference type="EMBL" id="QSB06660.1"/>
    </source>
</evidence>
<dbReference type="EMBL" id="CP070496">
    <property type="protein sequence ID" value="QSB06660.1"/>
    <property type="molecule type" value="Genomic_DNA"/>
</dbReference>